<evidence type="ECO:0000313" key="10">
    <source>
        <dbReference type="Proteomes" id="UP001412067"/>
    </source>
</evidence>
<evidence type="ECO:0000256" key="2">
    <source>
        <dbReference type="ARBA" id="ARBA00012502"/>
    </source>
</evidence>
<dbReference type="InterPro" id="IPR050162">
    <property type="entry name" value="MsrA_MetSO_reductase"/>
</dbReference>
<comment type="catalytic activity">
    <reaction evidence="7">
        <text>[thioredoxin]-disulfide + L-methionine + H2O = L-methionine (S)-S-oxide + [thioredoxin]-dithiol</text>
        <dbReference type="Rhea" id="RHEA:19993"/>
        <dbReference type="Rhea" id="RHEA-COMP:10698"/>
        <dbReference type="Rhea" id="RHEA-COMP:10700"/>
        <dbReference type="ChEBI" id="CHEBI:15377"/>
        <dbReference type="ChEBI" id="CHEBI:29950"/>
        <dbReference type="ChEBI" id="CHEBI:50058"/>
        <dbReference type="ChEBI" id="CHEBI:57844"/>
        <dbReference type="ChEBI" id="CHEBI:58772"/>
        <dbReference type="EC" id="1.8.4.11"/>
    </reaction>
</comment>
<accession>A0ABR2LN82</accession>
<dbReference type="NCBIfam" id="TIGR00401">
    <property type="entry name" value="msrA"/>
    <property type="match status" value="1"/>
</dbReference>
<evidence type="ECO:0000259" key="8">
    <source>
        <dbReference type="Pfam" id="PF01625"/>
    </source>
</evidence>
<evidence type="ECO:0000256" key="4">
    <source>
        <dbReference type="ARBA" id="ARBA00030273"/>
    </source>
</evidence>
<dbReference type="Proteomes" id="UP001412067">
    <property type="component" value="Unassembled WGS sequence"/>
</dbReference>
<dbReference type="InterPro" id="IPR002569">
    <property type="entry name" value="Met_Sox_Rdtase_MsrA_dom"/>
</dbReference>
<comment type="caution">
    <text evidence="9">The sequence shown here is derived from an EMBL/GenBank/DDBJ whole genome shotgun (WGS) entry which is preliminary data.</text>
</comment>
<evidence type="ECO:0000256" key="7">
    <source>
        <dbReference type="ARBA" id="ARBA00048782"/>
    </source>
</evidence>
<dbReference type="Pfam" id="PF01625">
    <property type="entry name" value="PMSR"/>
    <property type="match status" value="2"/>
</dbReference>
<dbReference type="HAMAP" id="MF_01401">
    <property type="entry name" value="MsrA"/>
    <property type="match status" value="1"/>
</dbReference>
<evidence type="ECO:0000256" key="6">
    <source>
        <dbReference type="ARBA" id="ARBA00047806"/>
    </source>
</evidence>
<sequence>MNLILPAVSPSITHLSLVSSSLSRFPHARRLPAIFLQKPNFLSSSLSSFPLRRSPPSMSWLGKLGLVFGNRAGISSMDASSAAIAQGPDGDGPAPGQQFAQFGAGCFWGVELAFQRVPGVSKTEVGYSQGLTHNPTYEDVCTGTTKHAEVVRMQYDPSSCRYEDLLDVFWARHDPTTLNRQSLKEWHMIMEDLELFNNELEYIGVSVEYPVRTDTGYVFSTGTLHSGKYPCFIVKKIKEQNKSRRQQFHGGEEEEFARETTTLPPWSRTEKTFWSIIPVPLPFFNVMILYSLIMQGNDVGSQYRSGIYYYTPEQEETAKESLERQQKNLGRKIVTEILPAKQFYKAEEYHQQYLEKGGRFGFQQSASKGCSDPIRCYG</sequence>
<keyword evidence="3" id="KW-0560">Oxidoreductase</keyword>
<dbReference type="PANTHER" id="PTHR42799:SF2">
    <property type="entry name" value="MITOCHONDRIAL PEPTIDE METHIONINE SULFOXIDE REDUCTASE"/>
    <property type="match status" value="1"/>
</dbReference>
<keyword evidence="10" id="KW-1185">Reference proteome</keyword>
<evidence type="ECO:0000256" key="3">
    <source>
        <dbReference type="ARBA" id="ARBA00023002"/>
    </source>
</evidence>
<organism evidence="9 10">
    <name type="scientific">Platanthera guangdongensis</name>
    <dbReference type="NCBI Taxonomy" id="2320717"/>
    <lineage>
        <taxon>Eukaryota</taxon>
        <taxon>Viridiplantae</taxon>
        <taxon>Streptophyta</taxon>
        <taxon>Embryophyta</taxon>
        <taxon>Tracheophyta</taxon>
        <taxon>Spermatophyta</taxon>
        <taxon>Magnoliopsida</taxon>
        <taxon>Liliopsida</taxon>
        <taxon>Asparagales</taxon>
        <taxon>Orchidaceae</taxon>
        <taxon>Orchidoideae</taxon>
        <taxon>Orchideae</taxon>
        <taxon>Orchidinae</taxon>
        <taxon>Platanthera</taxon>
    </lineage>
</organism>
<comment type="catalytic activity">
    <reaction evidence="6">
        <text>L-methionyl-[protein] + [thioredoxin]-disulfide + H2O = L-methionyl-(S)-S-oxide-[protein] + [thioredoxin]-dithiol</text>
        <dbReference type="Rhea" id="RHEA:14217"/>
        <dbReference type="Rhea" id="RHEA-COMP:10698"/>
        <dbReference type="Rhea" id="RHEA-COMP:10700"/>
        <dbReference type="Rhea" id="RHEA-COMP:12313"/>
        <dbReference type="Rhea" id="RHEA-COMP:12315"/>
        <dbReference type="ChEBI" id="CHEBI:15377"/>
        <dbReference type="ChEBI" id="CHEBI:16044"/>
        <dbReference type="ChEBI" id="CHEBI:29950"/>
        <dbReference type="ChEBI" id="CHEBI:44120"/>
        <dbReference type="ChEBI" id="CHEBI:50058"/>
        <dbReference type="EC" id="1.8.4.11"/>
    </reaction>
</comment>
<dbReference type="PANTHER" id="PTHR42799">
    <property type="entry name" value="MITOCHONDRIAL PEPTIDE METHIONINE SULFOXIDE REDUCTASE"/>
    <property type="match status" value="1"/>
</dbReference>
<dbReference type="EMBL" id="JBBWWR010000017">
    <property type="protein sequence ID" value="KAK8945383.1"/>
    <property type="molecule type" value="Genomic_DNA"/>
</dbReference>
<dbReference type="Gene3D" id="3.30.1060.10">
    <property type="entry name" value="Peptide methionine sulphoxide reductase MsrA"/>
    <property type="match status" value="1"/>
</dbReference>
<name>A0ABR2LN82_9ASPA</name>
<gene>
    <name evidence="9" type="ORF">KSP40_PGU012220</name>
</gene>
<evidence type="ECO:0000256" key="1">
    <source>
        <dbReference type="ARBA" id="ARBA00005591"/>
    </source>
</evidence>
<dbReference type="InterPro" id="IPR036509">
    <property type="entry name" value="Met_Sox_Rdtase_MsrA_sf"/>
</dbReference>
<evidence type="ECO:0000313" key="9">
    <source>
        <dbReference type="EMBL" id="KAK8945383.1"/>
    </source>
</evidence>
<feature type="domain" description="Peptide methionine sulphoxide reductase MsrA" evidence="8">
    <location>
        <begin position="100"/>
        <end position="182"/>
    </location>
</feature>
<comment type="similarity">
    <text evidence="1">Belongs to the MsrA Met sulfoxide reductase family.</text>
</comment>
<dbReference type="EC" id="1.8.4.11" evidence="2"/>
<reference evidence="9 10" key="1">
    <citation type="journal article" date="2022" name="Nat. Plants">
        <title>Genomes of leafy and leafless Platanthera orchids illuminate the evolution of mycoheterotrophy.</title>
        <authorList>
            <person name="Li M.H."/>
            <person name="Liu K.W."/>
            <person name="Li Z."/>
            <person name="Lu H.C."/>
            <person name="Ye Q.L."/>
            <person name="Zhang D."/>
            <person name="Wang J.Y."/>
            <person name="Li Y.F."/>
            <person name="Zhong Z.M."/>
            <person name="Liu X."/>
            <person name="Yu X."/>
            <person name="Liu D.K."/>
            <person name="Tu X.D."/>
            <person name="Liu B."/>
            <person name="Hao Y."/>
            <person name="Liao X.Y."/>
            <person name="Jiang Y.T."/>
            <person name="Sun W.H."/>
            <person name="Chen J."/>
            <person name="Chen Y.Q."/>
            <person name="Ai Y."/>
            <person name="Zhai J.W."/>
            <person name="Wu S.S."/>
            <person name="Zhou Z."/>
            <person name="Hsiao Y.Y."/>
            <person name="Wu W.L."/>
            <person name="Chen Y.Y."/>
            <person name="Lin Y.F."/>
            <person name="Hsu J.L."/>
            <person name="Li C.Y."/>
            <person name="Wang Z.W."/>
            <person name="Zhao X."/>
            <person name="Zhong W.Y."/>
            <person name="Ma X.K."/>
            <person name="Ma L."/>
            <person name="Huang J."/>
            <person name="Chen G.Z."/>
            <person name="Huang M.Z."/>
            <person name="Huang L."/>
            <person name="Peng D.H."/>
            <person name="Luo Y.B."/>
            <person name="Zou S.Q."/>
            <person name="Chen S.P."/>
            <person name="Lan S."/>
            <person name="Tsai W.C."/>
            <person name="Van de Peer Y."/>
            <person name="Liu Z.J."/>
        </authorList>
    </citation>
    <scope>NUCLEOTIDE SEQUENCE [LARGE SCALE GENOMIC DNA]</scope>
    <source>
        <strain evidence="9">Lor288</strain>
    </source>
</reference>
<feature type="domain" description="Peptide methionine sulphoxide reductase MsrA" evidence="8">
    <location>
        <begin position="283"/>
        <end position="356"/>
    </location>
</feature>
<dbReference type="SUPFAM" id="SSF55068">
    <property type="entry name" value="Peptide methionine sulfoxide reductase"/>
    <property type="match status" value="2"/>
</dbReference>
<protein>
    <recommendedName>
        <fullName evidence="2">peptide-methionine (S)-S-oxide reductase</fullName>
        <ecNumber evidence="2">1.8.4.11</ecNumber>
    </recommendedName>
    <alternativeName>
        <fullName evidence="5">Peptide-methionine (S)-S-oxide reductase</fullName>
    </alternativeName>
    <alternativeName>
        <fullName evidence="4">Protein-methionine-S-oxide reductase</fullName>
    </alternativeName>
</protein>
<proteinExistence type="inferred from homology"/>
<evidence type="ECO:0000256" key="5">
    <source>
        <dbReference type="ARBA" id="ARBA00030643"/>
    </source>
</evidence>